<evidence type="ECO:0000256" key="1">
    <source>
        <dbReference type="SAM" id="MobiDB-lite"/>
    </source>
</evidence>
<organism evidence="2 3">
    <name type="scientific">Stylosanthes scabra</name>
    <dbReference type="NCBI Taxonomy" id="79078"/>
    <lineage>
        <taxon>Eukaryota</taxon>
        <taxon>Viridiplantae</taxon>
        <taxon>Streptophyta</taxon>
        <taxon>Embryophyta</taxon>
        <taxon>Tracheophyta</taxon>
        <taxon>Spermatophyta</taxon>
        <taxon>Magnoliopsida</taxon>
        <taxon>eudicotyledons</taxon>
        <taxon>Gunneridae</taxon>
        <taxon>Pentapetalae</taxon>
        <taxon>rosids</taxon>
        <taxon>fabids</taxon>
        <taxon>Fabales</taxon>
        <taxon>Fabaceae</taxon>
        <taxon>Papilionoideae</taxon>
        <taxon>50 kb inversion clade</taxon>
        <taxon>dalbergioids sensu lato</taxon>
        <taxon>Dalbergieae</taxon>
        <taxon>Pterocarpus clade</taxon>
        <taxon>Stylosanthes</taxon>
    </lineage>
</organism>
<proteinExistence type="predicted"/>
<feature type="region of interest" description="Disordered" evidence="1">
    <location>
        <begin position="29"/>
        <end position="108"/>
    </location>
</feature>
<comment type="caution">
    <text evidence="2">The sequence shown here is derived from an EMBL/GenBank/DDBJ whole genome shotgun (WGS) entry which is preliminary data.</text>
</comment>
<gene>
    <name evidence="2" type="ORF">PIB30_056209</name>
</gene>
<reference evidence="2 3" key="1">
    <citation type="journal article" date="2023" name="Plants (Basel)">
        <title>Bridging the Gap: Combining Genomics and Transcriptomics Approaches to Understand Stylosanthes scabra, an Orphan Legume from the Brazilian Caatinga.</title>
        <authorList>
            <person name="Ferreira-Neto J.R.C."/>
            <person name="da Silva M.D."/>
            <person name="Binneck E."/>
            <person name="de Melo N.F."/>
            <person name="da Silva R.H."/>
            <person name="de Melo A.L.T.M."/>
            <person name="Pandolfi V."/>
            <person name="Bustamante F.O."/>
            <person name="Brasileiro-Vidal A.C."/>
            <person name="Benko-Iseppon A.M."/>
        </authorList>
    </citation>
    <scope>NUCLEOTIDE SEQUENCE [LARGE SCALE GENOMIC DNA]</scope>
    <source>
        <tissue evidence="2">Leaves</tissue>
    </source>
</reference>
<accession>A0ABU6ZI20</accession>
<evidence type="ECO:0000313" key="3">
    <source>
        <dbReference type="Proteomes" id="UP001341840"/>
    </source>
</evidence>
<name>A0ABU6ZI20_9FABA</name>
<feature type="region of interest" description="Disordered" evidence="1">
    <location>
        <begin position="1"/>
        <end position="20"/>
    </location>
</feature>
<keyword evidence="3" id="KW-1185">Reference proteome</keyword>
<protein>
    <submittedName>
        <fullName evidence="2">Uncharacterized protein</fullName>
    </submittedName>
</protein>
<dbReference type="EMBL" id="JASCZI010272307">
    <property type="protein sequence ID" value="MED6221590.1"/>
    <property type="molecule type" value="Genomic_DNA"/>
</dbReference>
<sequence length="108" mass="12001">MDMKAKLDAQVPKPMPRRPKWHQLTQFQAPRHPPQCLGAHATRSHHTSNILAPRRPSSISMHNQPAPAPKHQAPTSTPGLVRLAPRRPYSAPKGQVQHQASDQDCFSA</sequence>
<evidence type="ECO:0000313" key="2">
    <source>
        <dbReference type="EMBL" id="MED6221590.1"/>
    </source>
</evidence>
<dbReference type="Proteomes" id="UP001341840">
    <property type="component" value="Unassembled WGS sequence"/>
</dbReference>
<feature type="compositionally biased region" description="Polar residues" evidence="1">
    <location>
        <begin position="96"/>
        <end position="108"/>
    </location>
</feature>